<dbReference type="Proteomes" id="UP000199397">
    <property type="component" value="Unassembled WGS sequence"/>
</dbReference>
<keyword evidence="4 6" id="KW-0238">DNA-binding</keyword>
<evidence type="ECO:0000259" key="8">
    <source>
        <dbReference type="Pfam" id="PF08281"/>
    </source>
</evidence>
<keyword evidence="3 6" id="KW-0731">Sigma factor</keyword>
<dbReference type="GO" id="GO:0016987">
    <property type="term" value="F:sigma factor activity"/>
    <property type="evidence" value="ECO:0007669"/>
    <property type="project" value="UniProtKB-KW"/>
</dbReference>
<evidence type="ECO:0000256" key="2">
    <source>
        <dbReference type="ARBA" id="ARBA00023015"/>
    </source>
</evidence>
<dbReference type="Pfam" id="PF04542">
    <property type="entry name" value="Sigma70_r2"/>
    <property type="match status" value="1"/>
</dbReference>
<evidence type="ECO:0000256" key="4">
    <source>
        <dbReference type="ARBA" id="ARBA00023125"/>
    </source>
</evidence>
<dbReference type="GO" id="GO:0006352">
    <property type="term" value="P:DNA-templated transcription initiation"/>
    <property type="evidence" value="ECO:0007669"/>
    <property type="project" value="InterPro"/>
</dbReference>
<proteinExistence type="inferred from homology"/>
<dbReference type="InterPro" id="IPR039425">
    <property type="entry name" value="RNA_pol_sigma-70-like"/>
</dbReference>
<dbReference type="GO" id="GO:0003677">
    <property type="term" value="F:DNA binding"/>
    <property type="evidence" value="ECO:0007669"/>
    <property type="project" value="UniProtKB-KW"/>
</dbReference>
<dbReference type="EMBL" id="FNQP01000003">
    <property type="protein sequence ID" value="SDZ96274.1"/>
    <property type="molecule type" value="Genomic_DNA"/>
</dbReference>
<dbReference type="RefSeq" id="WP_093065323.1">
    <property type="nucleotide sequence ID" value="NZ_FNQP01000003.1"/>
</dbReference>
<keyword evidence="2 6" id="KW-0805">Transcription regulation</keyword>
<dbReference type="InterPro" id="IPR000838">
    <property type="entry name" value="RNA_pol_sigma70_ECF_CS"/>
</dbReference>
<evidence type="ECO:0000256" key="1">
    <source>
        <dbReference type="ARBA" id="ARBA00010641"/>
    </source>
</evidence>
<evidence type="ECO:0000256" key="3">
    <source>
        <dbReference type="ARBA" id="ARBA00023082"/>
    </source>
</evidence>
<dbReference type="Gene3D" id="1.10.1740.10">
    <property type="match status" value="1"/>
</dbReference>
<dbReference type="AlphaFoldDB" id="A0A1H3XC81"/>
<dbReference type="InterPro" id="IPR036388">
    <property type="entry name" value="WH-like_DNA-bd_sf"/>
</dbReference>
<dbReference type="NCBIfam" id="TIGR02937">
    <property type="entry name" value="sigma70-ECF"/>
    <property type="match status" value="1"/>
</dbReference>
<accession>A0A1H3XC81</accession>
<feature type="domain" description="RNA polymerase sigma-70 region 2" evidence="7">
    <location>
        <begin position="17"/>
        <end position="80"/>
    </location>
</feature>
<dbReference type="InterPro" id="IPR013325">
    <property type="entry name" value="RNA_pol_sigma_r2"/>
</dbReference>
<dbReference type="PROSITE" id="PS01063">
    <property type="entry name" value="SIGMA70_ECF"/>
    <property type="match status" value="1"/>
</dbReference>
<evidence type="ECO:0000313" key="10">
    <source>
        <dbReference type="Proteomes" id="UP000199397"/>
    </source>
</evidence>
<dbReference type="InterPro" id="IPR013324">
    <property type="entry name" value="RNA_pol_sigma_r3/r4-like"/>
</dbReference>
<evidence type="ECO:0000259" key="7">
    <source>
        <dbReference type="Pfam" id="PF04542"/>
    </source>
</evidence>
<evidence type="ECO:0000313" key="9">
    <source>
        <dbReference type="EMBL" id="SDZ96274.1"/>
    </source>
</evidence>
<dbReference type="PANTHER" id="PTHR43133">
    <property type="entry name" value="RNA POLYMERASE ECF-TYPE SIGMA FACTO"/>
    <property type="match status" value="1"/>
</dbReference>
<sequence>MFSQYFRFNRLDQQLSEHRAKLHRMAVAWCGDSALADDLVQDTLAKALEKQEQLKDEARLGAWLYKILHNCWMEHLRTQKPTLDIDDMELTCTDCPEKHFADDQLATQVRLAVESLPVSQCQVMTLVDLEGCSYEQVASILDIPVGTVMSRLSRARETMKKRLQGIRQTDNVHYLRRVK</sequence>
<keyword evidence="10" id="KW-1185">Reference proteome</keyword>
<feature type="domain" description="RNA polymerase sigma factor 70 region 4 type 2" evidence="8">
    <location>
        <begin position="108"/>
        <end position="159"/>
    </location>
</feature>
<name>A0A1H3XC81_9GAMM</name>
<protein>
    <recommendedName>
        <fullName evidence="6">RNA polymerase sigma factor</fullName>
    </recommendedName>
</protein>
<gene>
    <name evidence="9" type="ORF">SAMN05660964_00632</name>
</gene>
<dbReference type="Pfam" id="PF08281">
    <property type="entry name" value="Sigma70_r4_2"/>
    <property type="match status" value="1"/>
</dbReference>
<dbReference type="OrthoDB" id="9797134at2"/>
<dbReference type="STRING" id="525918.SAMN05660964_00632"/>
<dbReference type="Gene3D" id="1.10.10.10">
    <property type="entry name" value="Winged helix-like DNA-binding domain superfamily/Winged helix DNA-binding domain"/>
    <property type="match status" value="1"/>
</dbReference>
<dbReference type="CDD" id="cd06171">
    <property type="entry name" value="Sigma70_r4"/>
    <property type="match status" value="1"/>
</dbReference>
<evidence type="ECO:0000256" key="6">
    <source>
        <dbReference type="RuleBase" id="RU000716"/>
    </source>
</evidence>
<organism evidence="9 10">
    <name type="scientific">Thiothrix caldifontis</name>
    <dbReference type="NCBI Taxonomy" id="525918"/>
    <lineage>
        <taxon>Bacteria</taxon>
        <taxon>Pseudomonadati</taxon>
        <taxon>Pseudomonadota</taxon>
        <taxon>Gammaproteobacteria</taxon>
        <taxon>Thiotrichales</taxon>
        <taxon>Thiotrichaceae</taxon>
        <taxon>Thiothrix</taxon>
    </lineage>
</organism>
<comment type="similarity">
    <text evidence="1 6">Belongs to the sigma-70 factor family. ECF subfamily.</text>
</comment>
<dbReference type="SUPFAM" id="SSF88659">
    <property type="entry name" value="Sigma3 and sigma4 domains of RNA polymerase sigma factors"/>
    <property type="match status" value="1"/>
</dbReference>
<reference evidence="9 10" key="1">
    <citation type="submission" date="2016-10" db="EMBL/GenBank/DDBJ databases">
        <authorList>
            <person name="de Groot N.N."/>
        </authorList>
    </citation>
    <scope>NUCLEOTIDE SEQUENCE [LARGE SCALE GENOMIC DNA]</scope>
    <source>
        <strain evidence="9 10">DSM 21228</strain>
    </source>
</reference>
<dbReference type="PANTHER" id="PTHR43133:SF8">
    <property type="entry name" value="RNA POLYMERASE SIGMA FACTOR HI_1459-RELATED"/>
    <property type="match status" value="1"/>
</dbReference>
<dbReference type="SUPFAM" id="SSF88946">
    <property type="entry name" value="Sigma2 domain of RNA polymerase sigma factors"/>
    <property type="match status" value="1"/>
</dbReference>
<dbReference type="InterPro" id="IPR007627">
    <property type="entry name" value="RNA_pol_sigma70_r2"/>
</dbReference>
<dbReference type="InterPro" id="IPR013249">
    <property type="entry name" value="RNA_pol_sigma70_r4_t2"/>
</dbReference>
<evidence type="ECO:0000256" key="5">
    <source>
        <dbReference type="ARBA" id="ARBA00023163"/>
    </source>
</evidence>
<keyword evidence="5 6" id="KW-0804">Transcription</keyword>
<dbReference type="InterPro" id="IPR014284">
    <property type="entry name" value="RNA_pol_sigma-70_dom"/>
</dbReference>